<proteinExistence type="predicted"/>
<dbReference type="SMART" id="SM00065">
    <property type="entry name" value="GAF"/>
    <property type="match status" value="2"/>
</dbReference>
<keyword evidence="6" id="KW-1185">Reference proteome</keyword>
<evidence type="ECO:0000313" key="6">
    <source>
        <dbReference type="Proteomes" id="UP000293764"/>
    </source>
</evidence>
<dbReference type="PANTHER" id="PTHR43156:SF2">
    <property type="entry name" value="STAGE II SPORULATION PROTEIN E"/>
    <property type="match status" value="1"/>
</dbReference>
<dbReference type="OrthoDB" id="319881at2"/>
<organism evidence="5 6">
    <name type="scientific">Pengzhenrongella frigida</name>
    <dbReference type="NCBI Taxonomy" id="1259133"/>
    <lineage>
        <taxon>Bacteria</taxon>
        <taxon>Bacillati</taxon>
        <taxon>Actinomycetota</taxon>
        <taxon>Actinomycetes</taxon>
        <taxon>Micrococcales</taxon>
        <taxon>Pengzhenrongella</taxon>
    </lineage>
</organism>
<dbReference type="Pfam" id="PF01590">
    <property type="entry name" value="GAF"/>
    <property type="match status" value="1"/>
</dbReference>
<dbReference type="InterPro" id="IPR029016">
    <property type="entry name" value="GAF-like_dom_sf"/>
</dbReference>
<reference evidence="5 6" key="1">
    <citation type="submission" date="2019-01" db="EMBL/GenBank/DDBJ databases">
        <title>Novel species of Cellulomonas.</title>
        <authorList>
            <person name="Liu Q."/>
            <person name="Xin Y.-H."/>
        </authorList>
    </citation>
    <scope>NUCLEOTIDE SEQUENCE [LARGE SCALE GENOMIC DNA]</scope>
    <source>
        <strain evidence="5 6">HLT2-17</strain>
    </source>
</reference>
<dbReference type="Pfam" id="PF07228">
    <property type="entry name" value="SpoIIE"/>
    <property type="match status" value="1"/>
</dbReference>
<dbReference type="Gene3D" id="3.60.40.10">
    <property type="entry name" value="PPM-type phosphatase domain"/>
    <property type="match status" value="1"/>
</dbReference>
<comment type="caution">
    <text evidence="5">The sequence shown here is derived from an EMBL/GenBank/DDBJ whole genome shotgun (WGS) entry which is preliminary data.</text>
</comment>
<evidence type="ECO:0000259" key="3">
    <source>
        <dbReference type="SMART" id="SM00065"/>
    </source>
</evidence>
<dbReference type="InterPro" id="IPR052016">
    <property type="entry name" value="Bact_Sigma-Reg"/>
</dbReference>
<sequence length="706" mass="73839">MAGGGSSRARQEQAGAVGSGVEMLAQDVGLWPRSAERRDRGLCHSYRVGLCDSLPGGVPSRQDVSVGDDTGKAALPGSAGVTPDGFADVPLDGFAMEPLDGFAMVPLDGFATPPDGFASAQLDGVALSPAQPAGDLLPAAPDEELDGFAAMARQLLHVSIALVSLDDGDRQVFPGAAGLIEPLATTRAAQGAPAFGHQVVSTGRPLVVPDARAGGRAPADTADGDLRVGAFAGIPLVDARGRVVGALCAIEHEPREFSAGDLTTLSEIAAACSWSLVRRQIVSGLQEATHAAIRATRQSRLLLRFSEAMVHTTTENEVLAAVRALAHSALGAADGELAAGDLRAVRRARLPDLSSAATTCWLAVDPGADLPGPRAMRSGRALVYTDQTAFLADFPHLRDDPTWAAGGSRAFLPLSASGRPLGWLGLGWRAPRRMDDDVRELLSTLARTTSQAMQRAALIQQRREVAHTLQDALLSTLPVVPGLELAARYNPASASDKVGGDWYDALAFPRSTTLVIGDVAGHDVAAAAEMGQLRSILRGFAIDRDDSPSELLGRLDRANLALGSGTVATALVARLEATDPDDSTGARLTWSSAGHYAPLLVHPDGRTAQLTGRSDLLLGVDGSAQRHTWVDRVPSGSTLLMFTDGLIELRGHRVGERLEVLRREAARVAGEPLDRLLDAVLVAMAHRDDQDDVAVLAARPLDPAAT</sequence>
<gene>
    <name evidence="5" type="ORF">EUA98_01575</name>
</gene>
<dbReference type="PANTHER" id="PTHR43156">
    <property type="entry name" value="STAGE II SPORULATION PROTEIN E-RELATED"/>
    <property type="match status" value="1"/>
</dbReference>
<name>A0A4Q5N362_9MICO</name>
<dbReference type="SMART" id="SM00331">
    <property type="entry name" value="PP2C_SIG"/>
    <property type="match status" value="1"/>
</dbReference>
<dbReference type="InterPro" id="IPR036457">
    <property type="entry name" value="PPM-type-like_dom_sf"/>
</dbReference>
<accession>A0A4Q5N362</accession>
<dbReference type="Pfam" id="PF13185">
    <property type="entry name" value="GAF_2"/>
    <property type="match status" value="1"/>
</dbReference>
<dbReference type="GO" id="GO:0016791">
    <property type="term" value="F:phosphatase activity"/>
    <property type="evidence" value="ECO:0007669"/>
    <property type="project" value="TreeGrafter"/>
</dbReference>
<evidence type="ECO:0000313" key="5">
    <source>
        <dbReference type="EMBL" id="RYV52662.1"/>
    </source>
</evidence>
<protein>
    <submittedName>
        <fullName evidence="5">GAF domain-containing protein</fullName>
    </submittedName>
</protein>
<dbReference type="SUPFAM" id="SSF81606">
    <property type="entry name" value="PP2C-like"/>
    <property type="match status" value="1"/>
</dbReference>
<evidence type="ECO:0000256" key="2">
    <source>
        <dbReference type="SAM" id="MobiDB-lite"/>
    </source>
</evidence>
<dbReference type="InterPro" id="IPR003018">
    <property type="entry name" value="GAF"/>
</dbReference>
<dbReference type="Gene3D" id="3.30.450.40">
    <property type="match status" value="2"/>
</dbReference>
<dbReference type="EMBL" id="SDWW01000003">
    <property type="protein sequence ID" value="RYV52662.1"/>
    <property type="molecule type" value="Genomic_DNA"/>
</dbReference>
<dbReference type="InterPro" id="IPR001932">
    <property type="entry name" value="PPM-type_phosphatase-like_dom"/>
</dbReference>
<feature type="domain" description="PPM-type phosphatase" evidence="4">
    <location>
        <begin position="480"/>
        <end position="700"/>
    </location>
</feature>
<feature type="domain" description="GAF" evidence="3">
    <location>
        <begin position="314"/>
        <end position="463"/>
    </location>
</feature>
<feature type="region of interest" description="Disordered" evidence="2">
    <location>
        <begin position="1"/>
        <end position="20"/>
    </location>
</feature>
<dbReference type="AlphaFoldDB" id="A0A4Q5N362"/>
<evidence type="ECO:0000259" key="4">
    <source>
        <dbReference type="SMART" id="SM00331"/>
    </source>
</evidence>
<keyword evidence="1" id="KW-0378">Hydrolase</keyword>
<dbReference type="Proteomes" id="UP000293764">
    <property type="component" value="Unassembled WGS sequence"/>
</dbReference>
<feature type="domain" description="GAF" evidence="3">
    <location>
        <begin position="140"/>
        <end position="286"/>
    </location>
</feature>
<dbReference type="SUPFAM" id="SSF55781">
    <property type="entry name" value="GAF domain-like"/>
    <property type="match status" value="2"/>
</dbReference>
<evidence type="ECO:0000256" key="1">
    <source>
        <dbReference type="ARBA" id="ARBA00022801"/>
    </source>
</evidence>